<dbReference type="AlphaFoldDB" id="A0A5C3F8E4"/>
<dbReference type="Pfam" id="PF00561">
    <property type="entry name" value="Abhydrolase_1"/>
    <property type="match status" value="1"/>
</dbReference>
<feature type="compositionally biased region" description="Low complexity" evidence="3">
    <location>
        <begin position="395"/>
        <end position="420"/>
    </location>
</feature>
<accession>A0A5C3F8E4</accession>
<evidence type="ECO:0000256" key="2">
    <source>
        <dbReference type="ARBA" id="ARBA00022679"/>
    </source>
</evidence>
<keyword evidence="2 5" id="KW-0808">Transferase</keyword>
<sequence length="723" mass="76002">MAATDHLLPAPREIPGPTSPHSNLLAGIQRYLLFPSFTLESGVTLANVPVAFKTWGKLDPETRSNALVVCHALTGSADVEDWWGPLLGPGKLFDPTRFFVVCCNVLGSPYGSASSCTASGGESWPDANDAAAIDQVRAQKQSWSGHGWWGPEFPATTTRDDVRIQKLVLDYLGVESVAAVVGGSMGGMAVLEWPLCFPTRFPYSDHEHAQRRRYIRCIVPIATSARHSAWCISWAEAQRQSIYSDPAFNHGYYEPDQPPRNGLSAARMAALLTYRSRDSFESRFGRRVGKALKGGGAGAPPPPKASGSASGSVTPAMALPDSDEERKAKAIDAERRRSLAQEAATAHNEGNKSPKVREYGQSASSISQSGYFSPAPLSPNGAGSARGGSVSPSSPAEDAGGAATTGSAGPSADASLRPTATTPPVPSASAPPSELSDQVLPPPVVSNSNPYSTAAHPTSHTAAAAAAGADRSVVEAYSPSSHVPQIFSAQSYLRYQGDKFVKRFDANCYIHLTRKMDSHDVAKGRWGWSRSEQAHGAGQGGGGGGGSVAVVTRERGTEPTSEEEEDEALARVLDVLSSSGDDDGDGDGAATSSASPPPPRVLVVSIESDGLFAPPEQKLIHALIEGSEFVNIVSPDGHDGFLLEFEQINHRVGDFLRRNLHDLYRGDGVGKAEWGRWSVGCPAPGSEEEKRAAAGGGGDGAALGGANGVKESVFGEVEDVTRW</sequence>
<gene>
    <name evidence="5" type="ORF">PSFLO_05406</name>
</gene>
<dbReference type="Gene3D" id="3.40.50.1820">
    <property type="entry name" value="alpha/beta hydrolase"/>
    <property type="match status" value="2"/>
</dbReference>
<dbReference type="PANTHER" id="PTHR32268">
    <property type="entry name" value="HOMOSERINE O-ACETYLTRANSFERASE"/>
    <property type="match status" value="1"/>
</dbReference>
<comment type="similarity">
    <text evidence="1">Belongs to the AB hydrolase superfamily. MetX family.</text>
</comment>
<dbReference type="OrthoDB" id="191364at2759"/>
<dbReference type="HAMAP" id="MF_00296">
    <property type="entry name" value="MetX_acyltransf"/>
    <property type="match status" value="1"/>
</dbReference>
<name>A0A5C3F8E4_9BASI</name>
<protein>
    <submittedName>
        <fullName evidence="5">Related to MET2 - homoserine O-acetyltransferase</fullName>
    </submittedName>
</protein>
<evidence type="ECO:0000259" key="4">
    <source>
        <dbReference type="Pfam" id="PF00561"/>
    </source>
</evidence>
<feature type="compositionally biased region" description="Basic and acidic residues" evidence="3">
    <location>
        <begin position="324"/>
        <end position="339"/>
    </location>
</feature>
<feature type="domain" description="AB hydrolase-1" evidence="4">
    <location>
        <begin position="65"/>
        <end position="285"/>
    </location>
</feature>
<feature type="region of interest" description="Disordered" evidence="3">
    <location>
        <begin position="291"/>
        <end position="463"/>
    </location>
</feature>
<feature type="compositionally biased region" description="Gly residues" evidence="3">
    <location>
        <begin position="537"/>
        <end position="547"/>
    </location>
</feature>
<feature type="compositionally biased region" description="Polar residues" evidence="3">
    <location>
        <begin position="361"/>
        <end position="371"/>
    </location>
</feature>
<dbReference type="NCBIfam" id="TIGR01392">
    <property type="entry name" value="homoserO_Ac_trn"/>
    <property type="match status" value="1"/>
</dbReference>
<dbReference type="Proteomes" id="UP000323386">
    <property type="component" value="Unassembled WGS sequence"/>
</dbReference>
<evidence type="ECO:0000256" key="3">
    <source>
        <dbReference type="SAM" id="MobiDB-lite"/>
    </source>
</evidence>
<feature type="compositionally biased region" description="Low complexity" evidence="3">
    <location>
        <begin position="445"/>
        <end position="463"/>
    </location>
</feature>
<feature type="compositionally biased region" description="Basic and acidic residues" evidence="3">
    <location>
        <begin position="349"/>
        <end position="358"/>
    </location>
</feature>
<organism evidence="5 6">
    <name type="scientific">Pseudozyma flocculosa</name>
    <dbReference type="NCBI Taxonomy" id="84751"/>
    <lineage>
        <taxon>Eukaryota</taxon>
        <taxon>Fungi</taxon>
        <taxon>Dikarya</taxon>
        <taxon>Basidiomycota</taxon>
        <taxon>Ustilaginomycotina</taxon>
        <taxon>Ustilaginomycetes</taxon>
        <taxon>Ustilaginales</taxon>
        <taxon>Ustilaginaceae</taxon>
        <taxon>Pseudozyma</taxon>
    </lineage>
</organism>
<feature type="region of interest" description="Disordered" evidence="3">
    <location>
        <begin position="684"/>
        <end position="707"/>
    </location>
</feature>
<feature type="region of interest" description="Disordered" evidence="3">
    <location>
        <begin position="528"/>
        <end position="600"/>
    </location>
</feature>
<evidence type="ECO:0000313" key="6">
    <source>
        <dbReference type="Proteomes" id="UP000323386"/>
    </source>
</evidence>
<dbReference type="GO" id="GO:0009092">
    <property type="term" value="P:homoserine metabolic process"/>
    <property type="evidence" value="ECO:0007669"/>
    <property type="project" value="TreeGrafter"/>
</dbReference>
<dbReference type="InterPro" id="IPR000073">
    <property type="entry name" value="AB_hydrolase_1"/>
</dbReference>
<dbReference type="GO" id="GO:0009086">
    <property type="term" value="P:methionine biosynthetic process"/>
    <property type="evidence" value="ECO:0007669"/>
    <property type="project" value="TreeGrafter"/>
</dbReference>
<dbReference type="PANTHER" id="PTHR32268:SF11">
    <property type="entry name" value="HOMOSERINE O-ACETYLTRANSFERASE"/>
    <property type="match status" value="1"/>
</dbReference>
<dbReference type="GO" id="GO:0004414">
    <property type="term" value="F:homoserine O-acetyltransferase activity"/>
    <property type="evidence" value="ECO:0007669"/>
    <property type="project" value="TreeGrafter"/>
</dbReference>
<dbReference type="EMBL" id="OOIP01000016">
    <property type="protein sequence ID" value="SPO39925.1"/>
    <property type="molecule type" value="Genomic_DNA"/>
</dbReference>
<dbReference type="InterPro" id="IPR029058">
    <property type="entry name" value="AB_hydrolase_fold"/>
</dbReference>
<dbReference type="SUPFAM" id="SSF53474">
    <property type="entry name" value="alpha/beta-Hydrolases"/>
    <property type="match status" value="2"/>
</dbReference>
<keyword evidence="6" id="KW-1185">Reference proteome</keyword>
<evidence type="ECO:0000313" key="5">
    <source>
        <dbReference type="EMBL" id="SPO39925.1"/>
    </source>
</evidence>
<reference evidence="5 6" key="1">
    <citation type="submission" date="2018-03" db="EMBL/GenBank/DDBJ databases">
        <authorList>
            <person name="Guldener U."/>
        </authorList>
    </citation>
    <scope>NUCLEOTIDE SEQUENCE [LARGE SCALE GENOMIC DNA]</scope>
    <source>
        <strain evidence="5 6">DAOM196992</strain>
    </source>
</reference>
<evidence type="ECO:0000256" key="1">
    <source>
        <dbReference type="ARBA" id="ARBA00006886"/>
    </source>
</evidence>
<feature type="compositionally biased region" description="Gly residues" evidence="3">
    <location>
        <begin position="694"/>
        <end position="707"/>
    </location>
</feature>
<proteinExistence type="inferred from homology"/>
<dbReference type="InterPro" id="IPR008220">
    <property type="entry name" value="HAT_MetX-like"/>
</dbReference>